<dbReference type="Gene3D" id="1.10.357.10">
    <property type="entry name" value="Tetracycline Repressor, domain 2"/>
    <property type="match status" value="1"/>
</dbReference>
<dbReference type="Pfam" id="PF18598">
    <property type="entry name" value="TetR_C_36"/>
    <property type="match status" value="1"/>
</dbReference>
<dbReference type="InterPro" id="IPR041485">
    <property type="entry name" value="TetR_C_36"/>
</dbReference>
<evidence type="ECO:0000313" key="3">
    <source>
        <dbReference type="Proteomes" id="UP001500416"/>
    </source>
</evidence>
<organism evidence="2 3">
    <name type="scientific">Saccharothrix mutabilis subsp. mutabilis</name>
    <dbReference type="NCBI Taxonomy" id="66855"/>
    <lineage>
        <taxon>Bacteria</taxon>
        <taxon>Bacillati</taxon>
        <taxon>Actinomycetota</taxon>
        <taxon>Actinomycetes</taxon>
        <taxon>Pseudonocardiales</taxon>
        <taxon>Pseudonocardiaceae</taxon>
        <taxon>Saccharothrix</taxon>
    </lineage>
</organism>
<reference evidence="3" key="1">
    <citation type="journal article" date="2019" name="Int. J. Syst. Evol. Microbiol.">
        <title>The Global Catalogue of Microorganisms (GCM) 10K type strain sequencing project: providing services to taxonomists for standard genome sequencing and annotation.</title>
        <authorList>
            <consortium name="The Broad Institute Genomics Platform"/>
            <consortium name="The Broad Institute Genome Sequencing Center for Infectious Disease"/>
            <person name="Wu L."/>
            <person name="Ma J."/>
        </authorList>
    </citation>
    <scope>NUCLEOTIDE SEQUENCE [LARGE SCALE GENOMIC DNA]</scope>
    <source>
        <strain evidence="3">JCM 3380</strain>
    </source>
</reference>
<name>A0ABP3D4A7_9PSEU</name>
<proteinExistence type="predicted"/>
<gene>
    <name evidence="2" type="ORF">GCM10010492_19870</name>
</gene>
<evidence type="ECO:0000259" key="1">
    <source>
        <dbReference type="Pfam" id="PF18598"/>
    </source>
</evidence>
<dbReference type="RefSeq" id="WP_343933397.1">
    <property type="nucleotide sequence ID" value="NZ_BAAABU010000003.1"/>
</dbReference>
<dbReference type="SUPFAM" id="SSF46689">
    <property type="entry name" value="Homeodomain-like"/>
    <property type="match status" value="1"/>
</dbReference>
<sequence length="187" mass="21460">MTVLPPRATSADALREAKRTFLKRRRVDMGLLAERLDISRVTLYRWVGSRERLLVEVTWSLAEFNLAELDGPPRRHHGAERVVRLAVGFLEVVIGNPGMAYWLANEGELAMRLLTRHDRAFQPRLIRWFRRVLEEETAAGLLNLPADLDEVAFIIVRIIESYAYLNLITGREPEAAHAEAVLRLLLR</sequence>
<dbReference type="InterPro" id="IPR009057">
    <property type="entry name" value="Homeodomain-like_sf"/>
</dbReference>
<dbReference type="InterPro" id="IPR036271">
    <property type="entry name" value="Tet_transcr_reg_TetR-rel_C_sf"/>
</dbReference>
<feature type="domain" description="QsdR TetR regulatory C-terminal" evidence="1">
    <location>
        <begin position="77"/>
        <end position="187"/>
    </location>
</feature>
<dbReference type="Proteomes" id="UP001500416">
    <property type="component" value="Unassembled WGS sequence"/>
</dbReference>
<protein>
    <submittedName>
        <fullName evidence="2">QsdR family transcriptional regulator</fullName>
    </submittedName>
</protein>
<evidence type="ECO:0000313" key="2">
    <source>
        <dbReference type="EMBL" id="GAA0221787.1"/>
    </source>
</evidence>
<dbReference type="SUPFAM" id="SSF48498">
    <property type="entry name" value="Tetracyclin repressor-like, C-terminal domain"/>
    <property type="match status" value="1"/>
</dbReference>
<accession>A0ABP3D4A7</accession>
<dbReference type="EMBL" id="BAAABU010000003">
    <property type="protein sequence ID" value="GAA0221787.1"/>
    <property type="molecule type" value="Genomic_DNA"/>
</dbReference>
<comment type="caution">
    <text evidence="2">The sequence shown here is derived from an EMBL/GenBank/DDBJ whole genome shotgun (WGS) entry which is preliminary data.</text>
</comment>
<keyword evidence="3" id="KW-1185">Reference proteome</keyword>